<accession>A0A964E1Q8</accession>
<sequence length="57" mass="6183">MSTVMSGGAHCPTCGTRSSHRHGWCIRHLRDLPAQGVVVKLLLRECSGNDSIPAARR</sequence>
<evidence type="ECO:0000313" key="3">
    <source>
        <dbReference type="EMBL" id="MCB8878507.1"/>
    </source>
</evidence>
<dbReference type="Proteomes" id="UP000708298">
    <property type="component" value="Unassembled WGS sequence"/>
</dbReference>
<evidence type="ECO:0000259" key="2">
    <source>
        <dbReference type="Pfam" id="PF14690"/>
    </source>
</evidence>
<reference evidence="3" key="1">
    <citation type="journal article" date="2021" name="Microorganisms">
        <title>Acidisoma silvae sp. nov. and Acidisomacellulosilytica sp. nov., Two Acidophilic Bacteria Isolated from Decaying Wood, Hydrolyzing Cellulose and Producing Poly-3-hydroxybutyrate.</title>
        <authorList>
            <person name="Mieszkin S."/>
            <person name="Pouder E."/>
            <person name="Uroz S."/>
            <person name="Simon-Colin C."/>
            <person name="Alain K."/>
        </authorList>
    </citation>
    <scope>NUCLEOTIDE SEQUENCE</scope>
    <source>
        <strain evidence="3">HW T2.11</strain>
    </source>
</reference>
<dbReference type="Pfam" id="PF14690">
    <property type="entry name" value="Zn_ribbon_ISL3"/>
    <property type="match status" value="1"/>
</dbReference>
<dbReference type="EMBL" id="JAESVB010000042">
    <property type="protein sequence ID" value="MCB8878507.1"/>
    <property type="molecule type" value="Genomic_DNA"/>
</dbReference>
<dbReference type="InterPro" id="IPR029261">
    <property type="entry name" value="Transposase_Znf"/>
</dbReference>
<organism evidence="3 4">
    <name type="scientific">Acidisoma silvae</name>
    <dbReference type="NCBI Taxonomy" id="2802396"/>
    <lineage>
        <taxon>Bacteria</taxon>
        <taxon>Pseudomonadati</taxon>
        <taxon>Pseudomonadota</taxon>
        <taxon>Alphaproteobacteria</taxon>
        <taxon>Acetobacterales</taxon>
        <taxon>Acidocellaceae</taxon>
        <taxon>Acidisoma</taxon>
    </lineage>
</organism>
<feature type="domain" description="Transposase IS204/IS1001/IS1096/IS1165 zinc-finger" evidence="2">
    <location>
        <begin position="9"/>
        <end position="45"/>
    </location>
</feature>
<protein>
    <submittedName>
        <fullName evidence="3">Transposase</fullName>
    </submittedName>
</protein>
<evidence type="ECO:0000256" key="1">
    <source>
        <dbReference type="SAM" id="MobiDB-lite"/>
    </source>
</evidence>
<reference evidence="3" key="2">
    <citation type="submission" date="2021-01" db="EMBL/GenBank/DDBJ databases">
        <authorList>
            <person name="Mieszkin S."/>
            <person name="Pouder E."/>
            <person name="Alain K."/>
        </authorList>
    </citation>
    <scope>NUCLEOTIDE SEQUENCE</scope>
    <source>
        <strain evidence="3">HW T2.11</strain>
    </source>
</reference>
<proteinExistence type="predicted"/>
<evidence type="ECO:0000313" key="4">
    <source>
        <dbReference type="Proteomes" id="UP000708298"/>
    </source>
</evidence>
<name>A0A964E1Q8_9PROT</name>
<dbReference type="AlphaFoldDB" id="A0A964E1Q8"/>
<keyword evidence="4" id="KW-1185">Reference proteome</keyword>
<comment type="caution">
    <text evidence="3">The sequence shown here is derived from an EMBL/GenBank/DDBJ whole genome shotgun (WGS) entry which is preliminary data.</text>
</comment>
<gene>
    <name evidence="3" type="ORF">ASILVAE211_25245</name>
</gene>
<feature type="region of interest" description="Disordered" evidence="1">
    <location>
        <begin position="1"/>
        <end position="20"/>
    </location>
</feature>